<dbReference type="STRING" id="1123323.SAMN05216245_10212"/>
<organism evidence="3 4">
    <name type="scientific">Succiniclasticum ruminis DSM 9236</name>
    <dbReference type="NCBI Taxonomy" id="1123323"/>
    <lineage>
        <taxon>Bacteria</taxon>
        <taxon>Bacillati</taxon>
        <taxon>Bacillota</taxon>
        <taxon>Negativicutes</taxon>
        <taxon>Acidaminococcales</taxon>
        <taxon>Acidaminococcaceae</taxon>
        <taxon>Succiniclasticum</taxon>
    </lineage>
</organism>
<dbReference type="AlphaFoldDB" id="A0A1I1Y3A4"/>
<reference evidence="3 4" key="1">
    <citation type="submission" date="2016-10" db="EMBL/GenBank/DDBJ databases">
        <authorList>
            <person name="de Groot N.N."/>
        </authorList>
    </citation>
    <scope>NUCLEOTIDE SEQUENCE [LARGE SCALE GENOMIC DNA]</scope>
    <source>
        <strain evidence="3 4">DSM 9236</strain>
    </source>
</reference>
<evidence type="ECO:0000313" key="4">
    <source>
        <dbReference type="Proteomes" id="UP000198896"/>
    </source>
</evidence>
<evidence type="ECO:0000259" key="2">
    <source>
        <dbReference type="Pfam" id="PF19647"/>
    </source>
</evidence>
<accession>A0A1I1Y3A4</accession>
<name>A0A1I1Y3A4_9FIRM</name>
<evidence type="ECO:0000256" key="1">
    <source>
        <dbReference type="SAM" id="SignalP"/>
    </source>
</evidence>
<feature type="chain" id="PRO_5011560608" description="7(1) septoil knot domain-containing protein" evidence="1">
    <location>
        <begin position="23"/>
        <end position="125"/>
    </location>
</feature>
<proteinExistence type="predicted"/>
<evidence type="ECO:0000313" key="3">
    <source>
        <dbReference type="EMBL" id="SFE14034.1"/>
    </source>
</evidence>
<gene>
    <name evidence="3" type="ORF">SAMN05216245_10212</name>
</gene>
<feature type="domain" description="7(1) septoil knot" evidence="2">
    <location>
        <begin position="51"/>
        <end position="124"/>
    </location>
</feature>
<dbReference type="EMBL" id="FONL01000002">
    <property type="protein sequence ID" value="SFE14034.1"/>
    <property type="molecule type" value="Genomic_DNA"/>
</dbReference>
<dbReference type="Pfam" id="PF19647">
    <property type="entry name" value="Septknot"/>
    <property type="match status" value="1"/>
</dbReference>
<sequence length="125" mass="13779">MKKKIALAVLAASVLFSASAFASENVLAPSPVGQQQLVPYGAVSKDGYFKGIRLAGKVKVVKNFGDIKVQVVKNFPDLKVKKVSNFPNKIGEWQFVENFPDFTVQFVDNFPDIKIQYVDNFPGVP</sequence>
<keyword evidence="1" id="KW-0732">Signal</keyword>
<dbReference type="RefSeq" id="WP_218149479.1">
    <property type="nucleotide sequence ID" value="NZ_FONL01000002.1"/>
</dbReference>
<protein>
    <recommendedName>
        <fullName evidence="2">7(1) septoil knot domain-containing protein</fullName>
    </recommendedName>
</protein>
<dbReference type="InterPro" id="IPR046148">
    <property type="entry name" value="Septknot"/>
</dbReference>
<dbReference type="Proteomes" id="UP000198896">
    <property type="component" value="Unassembled WGS sequence"/>
</dbReference>
<feature type="signal peptide" evidence="1">
    <location>
        <begin position="1"/>
        <end position="22"/>
    </location>
</feature>
<keyword evidence="4" id="KW-1185">Reference proteome</keyword>